<accession>A0ABU4W7Z1</accession>
<keyword evidence="1" id="KW-1133">Transmembrane helix</keyword>
<protein>
    <submittedName>
        <fullName evidence="2">YoaK family protein</fullName>
    </submittedName>
</protein>
<keyword evidence="3" id="KW-1185">Reference proteome</keyword>
<feature type="transmembrane region" description="Helical" evidence="1">
    <location>
        <begin position="7"/>
        <end position="30"/>
    </location>
</feature>
<dbReference type="PANTHER" id="PTHR37314">
    <property type="entry name" value="SLR0142 PROTEIN"/>
    <property type="match status" value="1"/>
</dbReference>
<feature type="transmembrane region" description="Helical" evidence="1">
    <location>
        <begin position="87"/>
        <end position="104"/>
    </location>
</feature>
<name>A0ABU4W7Z1_9FUSO</name>
<keyword evidence="1" id="KW-0472">Membrane</keyword>
<reference evidence="3" key="1">
    <citation type="submission" date="2023-07" db="EMBL/GenBank/DDBJ databases">
        <authorList>
            <person name="Colorado M.A."/>
            <person name="Villamil L.M."/>
            <person name="Melo J.F."/>
            <person name="Rodriguez J.A."/>
            <person name="Ruiz R.Y."/>
        </authorList>
    </citation>
    <scope>NUCLEOTIDE SEQUENCE [LARGE SCALE GENOMIC DNA]</scope>
    <source>
        <strain evidence="3">C33</strain>
    </source>
</reference>
<comment type="caution">
    <text evidence="2">The sequence shown here is derived from an EMBL/GenBank/DDBJ whole genome shotgun (WGS) entry which is preliminary data.</text>
</comment>
<feature type="transmembrane region" description="Helical" evidence="1">
    <location>
        <begin position="192"/>
        <end position="208"/>
    </location>
</feature>
<feature type="transmembrane region" description="Helical" evidence="1">
    <location>
        <begin position="55"/>
        <end position="75"/>
    </location>
</feature>
<evidence type="ECO:0000313" key="3">
    <source>
        <dbReference type="Proteomes" id="UP001279681"/>
    </source>
</evidence>
<dbReference type="InterPro" id="IPR010699">
    <property type="entry name" value="DUF1275"/>
</dbReference>
<dbReference type="PANTHER" id="PTHR37314:SF4">
    <property type="entry name" value="UPF0700 TRANSMEMBRANE PROTEIN YOAK"/>
    <property type="match status" value="1"/>
</dbReference>
<organism evidence="2 3">
    <name type="scientific">Candidatus Cetobacterium colombiensis</name>
    <dbReference type="NCBI Taxonomy" id="3073100"/>
    <lineage>
        <taxon>Bacteria</taxon>
        <taxon>Fusobacteriati</taxon>
        <taxon>Fusobacteriota</taxon>
        <taxon>Fusobacteriia</taxon>
        <taxon>Fusobacteriales</taxon>
        <taxon>Fusobacteriaceae</taxon>
        <taxon>Cetobacterium</taxon>
    </lineage>
</organism>
<gene>
    <name evidence="2" type="ORF">RFV38_03895</name>
</gene>
<dbReference type="EMBL" id="JAVIKH010000003">
    <property type="protein sequence ID" value="MDX8335651.1"/>
    <property type="molecule type" value="Genomic_DNA"/>
</dbReference>
<feature type="transmembrane region" description="Helical" evidence="1">
    <location>
        <begin position="164"/>
        <end position="186"/>
    </location>
</feature>
<keyword evidence="1" id="KW-0812">Transmembrane</keyword>
<evidence type="ECO:0000313" key="2">
    <source>
        <dbReference type="EMBL" id="MDX8335651.1"/>
    </source>
</evidence>
<sequence length="210" mass="24139">MKKKDYYFIIGCLCFFSGFINIVTLFYFGYAISHFSGTFTSIAKCLYVNINSKELFRLLIMVISFVIGAIFSGIISRDSQEKNLKKYGEILIAFGISILILKNFAKNNQIFLYFLTLTMGFQNAMNIRFKESLIRSTHMTGNLTDLGNYLGKVLKGEKDKLQHVFLSLFEIEQYILGGVIALMCLFYFKDCIIILYSILYISCGIFMIKK</sequence>
<proteinExistence type="predicted"/>
<evidence type="ECO:0000256" key="1">
    <source>
        <dbReference type="SAM" id="Phobius"/>
    </source>
</evidence>
<dbReference type="RefSeq" id="WP_320313057.1">
    <property type="nucleotide sequence ID" value="NZ_JAVIKH010000003.1"/>
</dbReference>
<dbReference type="Pfam" id="PF06912">
    <property type="entry name" value="DUF1275"/>
    <property type="match status" value="1"/>
</dbReference>
<dbReference type="Proteomes" id="UP001279681">
    <property type="component" value="Unassembled WGS sequence"/>
</dbReference>